<dbReference type="KEGG" id="vg:55616038"/>
<evidence type="ECO:0000313" key="1">
    <source>
        <dbReference type="EMBL" id="QDB73201.1"/>
    </source>
</evidence>
<accession>A0A4Y5TV27</accession>
<keyword evidence="2" id="KW-1185">Reference proteome</keyword>
<name>A0A4Y5TV27_9CAUD</name>
<protein>
    <submittedName>
        <fullName evidence="1">Uncharacterized protein</fullName>
    </submittedName>
</protein>
<dbReference type="GeneID" id="55616038"/>
<proteinExistence type="predicted"/>
<reference evidence="1 2" key="1">
    <citation type="submission" date="2019-04" db="EMBL/GenBank/DDBJ databases">
        <authorList>
            <person name="Gao M."/>
            <person name="Bai C."/>
            <person name="Tong Y."/>
            <person name="Xu X."/>
        </authorList>
    </citation>
    <scope>NUCLEOTIDE SEQUENCE [LARGE SCALE GENOMIC DNA]</scope>
    <source>
        <strain evidence="1 2">Vibrio alginolyticus VA1</strain>
    </source>
</reference>
<dbReference type="EMBL" id="MK795384">
    <property type="protein sequence ID" value="QDB73201.1"/>
    <property type="molecule type" value="Genomic_DNA"/>
</dbReference>
<evidence type="ECO:0000313" key="2">
    <source>
        <dbReference type="Proteomes" id="UP000318470"/>
    </source>
</evidence>
<dbReference type="Proteomes" id="UP000318470">
    <property type="component" value="Segment"/>
</dbReference>
<sequence length="117" mass="13297">MIGELERVEEPGYHYRIDVGGSKDVFLLRLHTDVCELSFINAQALPFNYQKITLILEQQRGAHKVTWPANVSWPMKHIPILSNQKGEIDTIELVSYDGGNTWFGYFTGAGFKYTTSS</sequence>
<organism evidence="1 2">
    <name type="scientific">Vibrio phage VAP7</name>
    <dbReference type="NCBI Taxonomy" id="2584487"/>
    <lineage>
        <taxon>Viruses</taxon>
        <taxon>Duplodnaviria</taxon>
        <taxon>Heunggongvirae</taxon>
        <taxon>Uroviricota</taxon>
        <taxon>Caudoviricetes</taxon>
        <taxon>Pantevenvirales</taxon>
        <taxon>Ackermannviridae</taxon>
        <taxon>Vapseptimavirus</taxon>
        <taxon>Vapseptimavirus VAP7</taxon>
    </lineage>
</organism>
<dbReference type="RefSeq" id="YP_009845675.1">
    <property type="nucleotide sequence ID" value="NC_048765.1"/>
</dbReference>